<dbReference type="AlphaFoldDB" id="A0A9X1L209"/>
<dbReference type="EMBL" id="JAIXNE010000007">
    <property type="protein sequence ID" value="MCA6078812.1"/>
    <property type="molecule type" value="Genomic_DNA"/>
</dbReference>
<name>A0A9X1L209_9BACT</name>
<dbReference type="SUPFAM" id="SSF51126">
    <property type="entry name" value="Pectin lyase-like"/>
    <property type="match status" value="1"/>
</dbReference>
<protein>
    <recommendedName>
        <fullName evidence="4">Right handed beta helix domain-containing protein</fullName>
    </recommendedName>
</protein>
<proteinExistence type="predicted"/>
<organism evidence="2 3">
    <name type="scientific">Fulvivirga sedimenti</name>
    <dbReference type="NCBI Taxonomy" id="2879465"/>
    <lineage>
        <taxon>Bacteria</taxon>
        <taxon>Pseudomonadati</taxon>
        <taxon>Bacteroidota</taxon>
        <taxon>Cytophagia</taxon>
        <taxon>Cytophagales</taxon>
        <taxon>Fulvivirgaceae</taxon>
        <taxon>Fulvivirga</taxon>
    </lineage>
</organism>
<feature type="chain" id="PRO_5040896235" description="Right handed beta helix domain-containing protein" evidence="1">
    <location>
        <begin position="24"/>
        <end position="410"/>
    </location>
</feature>
<feature type="signal peptide" evidence="1">
    <location>
        <begin position="1"/>
        <end position="23"/>
    </location>
</feature>
<dbReference type="Proteomes" id="UP001139409">
    <property type="component" value="Unassembled WGS sequence"/>
</dbReference>
<evidence type="ECO:0008006" key="4">
    <source>
        <dbReference type="Google" id="ProtNLM"/>
    </source>
</evidence>
<accession>A0A9X1L209</accession>
<reference evidence="2" key="1">
    <citation type="submission" date="2021-09" db="EMBL/GenBank/DDBJ databases">
        <title>Fulvivirga sp. isolated from coastal sediment.</title>
        <authorList>
            <person name="Yu H."/>
        </authorList>
    </citation>
    <scope>NUCLEOTIDE SEQUENCE</scope>
    <source>
        <strain evidence="2">1062</strain>
    </source>
</reference>
<keyword evidence="1" id="KW-0732">Signal</keyword>
<keyword evidence="3" id="KW-1185">Reference proteome</keyword>
<comment type="caution">
    <text evidence="2">The sequence shown here is derived from an EMBL/GenBank/DDBJ whole genome shotgun (WGS) entry which is preliminary data.</text>
</comment>
<dbReference type="InterPro" id="IPR011050">
    <property type="entry name" value="Pectin_lyase_fold/virulence"/>
</dbReference>
<evidence type="ECO:0000313" key="3">
    <source>
        <dbReference type="Proteomes" id="UP001139409"/>
    </source>
</evidence>
<sequence length="410" mass="45324">MKTISFKLSILAILLIVFANSCQDEIETDLQIANERENIILDALIPDIKYINTEKILTEQFPELHKAAKADFQKQLNSAQGRMYNYTVYPVGSFPEDWVNLQTLANEIGELGLDARIKLMATDINGDPKPFVVRDDILTDFGLYFDGTNGNNGSITLVGETNNTASATIFGGNVYFSSRPDNNFEARKVRLENSILVVGRAKSFKASQIITEKSSIYFFLISDNVSITNCVLTGTEDGSTVLQGARSAARAIIRNNYISGPVGLINSSNVLIENNEILASGPTPGPFYVTGINPVGLFETSVNNCIINNEIKGESRYLISVYTGSTEPWELNFFNNDISEWTSVCKGGDIYDCASPLNIFWIEDLTFNYCGDELIGRDNDYNPIVTPVDYDYGNNTINIDYSKSCGSCKN</sequence>
<evidence type="ECO:0000313" key="2">
    <source>
        <dbReference type="EMBL" id="MCA6078812.1"/>
    </source>
</evidence>
<evidence type="ECO:0000256" key="1">
    <source>
        <dbReference type="SAM" id="SignalP"/>
    </source>
</evidence>
<gene>
    <name evidence="2" type="ORF">LDX50_28315</name>
</gene>